<dbReference type="EMBL" id="JWZT01003517">
    <property type="protein sequence ID" value="KII66471.1"/>
    <property type="molecule type" value="Genomic_DNA"/>
</dbReference>
<dbReference type="EC" id="2.3.2.27" evidence="5"/>
<evidence type="ECO:0000313" key="7">
    <source>
        <dbReference type="EMBL" id="KII66471.1"/>
    </source>
</evidence>
<evidence type="ECO:0000256" key="4">
    <source>
        <dbReference type="PROSITE-ProRule" id="PRU00508"/>
    </source>
</evidence>
<feature type="zinc finger region" description="UBR-type" evidence="4">
    <location>
        <begin position="78"/>
        <end position="149"/>
    </location>
</feature>
<dbReference type="InterPro" id="IPR003126">
    <property type="entry name" value="Znf_UBR"/>
</dbReference>
<proteinExistence type="inferred from homology"/>
<dbReference type="PANTHER" id="PTHR21497:SF24">
    <property type="entry name" value="E3 UBIQUITIN-PROTEIN LIGASE UBR1"/>
    <property type="match status" value="1"/>
</dbReference>
<comment type="similarity">
    <text evidence="5">Belongs to the E3 ubiquitin-protein ligase UBR1-like family.</text>
</comment>
<keyword evidence="8" id="KW-1185">Reference proteome</keyword>
<dbReference type="GO" id="GO:0061630">
    <property type="term" value="F:ubiquitin protein ligase activity"/>
    <property type="evidence" value="ECO:0007669"/>
    <property type="project" value="UniProtKB-UniRule"/>
</dbReference>
<dbReference type="GO" id="GO:0000151">
    <property type="term" value="C:ubiquitin ligase complex"/>
    <property type="evidence" value="ECO:0007669"/>
    <property type="project" value="TreeGrafter"/>
</dbReference>
<keyword evidence="3 5" id="KW-0862">Zinc</keyword>
<dbReference type="GO" id="GO:0071596">
    <property type="term" value="P:ubiquitin-dependent protein catabolic process via the N-end rule pathway"/>
    <property type="evidence" value="ECO:0007669"/>
    <property type="project" value="UniProtKB-UniRule"/>
</dbReference>
<comment type="catalytic activity">
    <reaction evidence="5">
        <text>S-ubiquitinyl-[E2 ubiquitin-conjugating enzyme]-L-cysteine + [acceptor protein]-L-lysine = [E2 ubiquitin-conjugating enzyme]-L-cysteine + N(6)-ubiquitinyl-[acceptor protein]-L-lysine.</text>
        <dbReference type="EC" id="2.3.2.27"/>
    </reaction>
</comment>
<dbReference type="Gene3D" id="2.10.110.30">
    <property type="match status" value="1"/>
</dbReference>
<dbReference type="CDD" id="cd19670">
    <property type="entry name" value="UBR-box_UBR1_2_3"/>
    <property type="match status" value="1"/>
</dbReference>
<comment type="function">
    <text evidence="5">Ubiquitin ligase protein which is a component of the N-end rule pathway. Recognizes and binds to proteins bearing specific N-terminal residues that are destabilizing according to the N-end rule, leading to their ubiquitination and subsequent degradation.</text>
</comment>
<evidence type="ECO:0000256" key="1">
    <source>
        <dbReference type="ARBA" id="ARBA00022723"/>
    </source>
</evidence>
<dbReference type="OrthoDB" id="26387at2759"/>
<feature type="domain" description="UBR-type" evidence="6">
    <location>
        <begin position="78"/>
        <end position="149"/>
    </location>
</feature>
<evidence type="ECO:0000256" key="3">
    <source>
        <dbReference type="ARBA" id="ARBA00022833"/>
    </source>
</evidence>
<dbReference type="Proteomes" id="UP000031668">
    <property type="component" value="Unassembled WGS sequence"/>
</dbReference>
<evidence type="ECO:0000256" key="2">
    <source>
        <dbReference type="ARBA" id="ARBA00022771"/>
    </source>
</evidence>
<evidence type="ECO:0000259" key="6">
    <source>
        <dbReference type="PROSITE" id="PS51157"/>
    </source>
</evidence>
<evidence type="ECO:0000256" key="5">
    <source>
        <dbReference type="RuleBase" id="RU366018"/>
    </source>
</evidence>
<keyword evidence="5" id="KW-0833">Ubl conjugation pathway</keyword>
<dbReference type="PROSITE" id="PS51157">
    <property type="entry name" value="ZF_UBR"/>
    <property type="match status" value="1"/>
</dbReference>
<dbReference type="InterPro" id="IPR039164">
    <property type="entry name" value="UBR1-like"/>
</dbReference>
<name>A0A0C2MH31_THEKT</name>
<sequence length="454" mass="52836">MPSGMIKELSIEDINTRIDVILTRALLTASEGQESDPQKIYSDVKLHELVVQPIQDLCFEEVDSGTKNMFLSNDGALARCTKLLSPTDKAYTCRDCSPVISFSLCEECLRNSRHFKHNHAPAIKKFKLFCHCGDTETYKLSPPCPTHEISESPTSVPLQFVKRISHIIRHLFECLELLCGEESSLDEYVKNRLITIENVKKFYDEYIPTGFIPEVEKQGAIMSTHGSCLLIFRPEFENPENVYSCVRFANPPGKLTDLLDHFKKCGYLCVMHRNTYENCHGFSFKIQKHIHDHLPGSGLQCRVYSIHRLFFMKLSSVLIRFINETCLRKSELCDLMSEILFNETSLPEKFFFNRSLWKDIRYNLIYRVVLPTLFSRNGAHNLAKFYLQNFDRLYSELLVKSDLKHYLFRLATQLVISKTQFTFLVGNWLSFLRFFDFHFILSKEVGIRKRRINI</sequence>
<keyword evidence="2 5" id="KW-0863">Zinc-finger</keyword>
<reference evidence="7 8" key="1">
    <citation type="journal article" date="2014" name="Genome Biol. Evol.">
        <title>The genome of the myxosporean Thelohanellus kitauei shows adaptations to nutrient acquisition within its fish host.</title>
        <authorList>
            <person name="Yang Y."/>
            <person name="Xiong J."/>
            <person name="Zhou Z."/>
            <person name="Huo F."/>
            <person name="Miao W."/>
            <person name="Ran C."/>
            <person name="Liu Y."/>
            <person name="Zhang J."/>
            <person name="Feng J."/>
            <person name="Wang M."/>
            <person name="Wang M."/>
            <person name="Wang L."/>
            <person name="Yao B."/>
        </authorList>
    </citation>
    <scope>NUCLEOTIDE SEQUENCE [LARGE SCALE GENOMIC DNA]</scope>
    <source>
        <strain evidence="7">Wuqing</strain>
    </source>
</reference>
<evidence type="ECO:0000313" key="8">
    <source>
        <dbReference type="Proteomes" id="UP000031668"/>
    </source>
</evidence>
<dbReference type="GO" id="GO:0016567">
    <property type="term" value="P:protein ubiquitination"/>
    <property type="evidence" value="ECO:0007669"/>
    <property type="project" value="UniProtKB-UniRule"/>
</dbReference>
<dbReference type="PANTHER" id="PTHR21497">
    <property type="entry name" value="UBIQUITIN LIGASE E3 ALPHA-RELATED"/>
    <property type="match status" value="1"/>
</dbReference>
<dbReference type="Pfam" id="PF02207">
    <property type="entry name" value="zf-UBR"/>
    <property type="match status" value="1"/>
</dbReference>
<accession>A0A0C2MH31</accession>
<organism evidence="7 8">
    <name type="scientific">Thelohanellus kitauei</name>
    <name type="common">Myxosporean</name>
    <dbReference type="NCBI Taxonomy" id="669202"/>
    <lineage>
        <taxon>Eukaryota</taxon>
        <taxon>Metazoa</taxon>
        <taxon>Cnidaria</taxon>
        <taxon>Myxozoa</taxon>
        <taxon>Myxosporea</taxon>
        <taxon>Bivalvulida</taxon>
        <taxon>Platysporina</taxon>
        <taxon>Myxobolidae</taxon>
        <taxon>Thelohanellus</taxon>
    </lineage>
</organism>
<comment type="pathway">
    <text evidence="5">Protein modification; protein ubiquitination.</text>
</comment>
<gene>
    <name evidence="7" type="ORF">RF11_11734</name>
</gene>
<protein>
    <recommendedName>
        <fullName evidence="5">E3 ubiquitin-protein ligase</fullName>
        <ecNumber evidence="5">2.3.2.27</ecNumber>
    </recommendedName>
</protein>
<dbReference type="SMART" id="SM00396">
    <property type="entry name" value="ZnF_UBR1"/>
    <property type="match status" value="1"/>
</dbReference>
<dbReference type="GO" id="GO:0008270">
    <property type="term" value="F:zinc ion binding"/>
    <property type="evidence" value="ECO:0007669"/>
    <property type="project" value="UniProtKB-UniRule"/>
</dbReference>
<dbReference type="GO" id="GO:0005737">
    <property type="term" value="C:cytoplasm"/>
    <property type="evidence" value="ECO:0007669"/>
    <property type="project" value="TreeGrafter"/>
</dbReference>
<keyword evidence="1 5" id="KW-0479">Metal-binding</keyword>
<dbReference type="AlphaFoldDB" id="A0A0C2MH31"/>
<keyword evidence="5" id="KW-0808">Transferase</keyword>
<comment type="caution">
    <text evidence="7">The sequence shown here is derived from an EMBL/GenBank/DDBJ whole genome shotgun (WGS) entry which is preliminary data.</text>
</comment>